<feature type="transmembrane region" description="Helical" evidence="5">
    <location>
        <begin position="496"/>
        <end position="514"/>
    </location>
</feature>
<evidence type="ECO:0000256" key="2">
    <source>
        <dbReference type="ARBA" id="ARBA00022692"/>
    </source>
</evidence>
<dbReference type="EMBL" id="JABAEB010000002">
    <property type="protein sequence ID" value="NLQ21735.1"/>
    <property type="molecule type" value="Genomic_DNA"/>
</dbReference>
<feature type="transmembrane region" description="Helical" evidence="5">
    <location>
        <begin position="717"/>
        <end position="738"/>
    </location>
</feature>
<dbReference type="InterPro" id="IPR036322">
    <property type="entry name" value="WD40_repeat_dom_sf"/>
</dbReference>
<dbReference type="PANTHER" id="PTHR42727">
    <property type="entry name" value="PHOSPHATE TRANSPORT SYSTEM PERMEASE PROTEIN"/>
    <property type="match status" value="1"/>
</dbReference>
<dbReference type="InterPro" id="IPR035906">
    <property type="entry name" value="MetI-like_sf"/>
</dbReference>
<dbReference type="CDD" id="cd06261">
    <property type="entry name" value="TM_PBP2"/>
    <property type="match status" value="1"/>
</dbReference>
<dbReference type="RefSeq" id="WP_168823090.1">
    <property type="nucleotide sequence ID" value="NZ_JABAEB010000002.1"/>
</dbReference>
<keyword evidence="8" id="KW-1185">Reference proteome</keyword>
<evidence type="ECO:0000313" key="7">
    <source>
        <dbReference type="EMBL" id="NLQ21735.1"/>
    </source>
</evidence>
<dbReference type="SUPFAM" id="SSF50978">
    <property type="entry name" value="WD40 repeat-like"/>
    <property type="match status" value="1"/>
</dbReference>
<keyword evidence="4 5" id="KW-0472">Membrane</keyword>
<feature type="transmembrane region" description="Helical" evidence="5">
    <location>
        <begin position="456"/>
        <end position="476"/>
    </location>
</feature>
<evidence type="ECO:0000256" key="4">
    <source>
        <dbReference type="ARBA" id="ARBA00023136"/>
    </source>
</evidence>
<keyword evidence="5" id="KW-0813">Transport</keyword>
<dbReference type="PANTHER" id="PTHR42727:SF1">
    <property type="entry name" value="PHOSPHATE TRANSPORT SYSTEM PERMEASE"/>
    <property type="match status" value="1"/>
</dbReference>
<dbReference type="InterPro" id="IPR000515">
    <property type="entry name" value="MetI-like"/>
</dbReference>
<comment type="similarity">
    <text evidence="5">Belongs to the binding-protein-dependent transport system permease family.</text>
</comment>
<proteinExistence type="inferred from homology"/>
<dbReference type="Proteomes" id="UP000527352">
    <property type="component" value="Unassembled WGS sequence"/>
</dbReference>
<name>A0ABX1KMN4_9GAMM</name>
<feature type="domain" description="ABC transmembrane type-1" evidence="6">
    <location>
        <begin position="450"/>
        <end position="738"/>
    </location>
</feature>
<evidence type="ECO:0000256" key="5">
    <source>
        <dbReference type="RuleBase" id="RU363032"/>
    </source>
</evidence>
<dbReference type="Gene3D" id="1.10.3720.10">
    <property type="entry name" value="MetI-like"/>
    <property type="match status" value="1"/>
</dbReference>
<keyword evidence="3 5" id="KW-1133">Transmembrane helix</keyword>
<dbReference type="PROSITE" id="PS50928">
    <property type="entry name" value="ABC_TM1"/>
    <property type="match status" value="1"/>
</dbReference>
<dbReference type="SUPFAM" id="SSF161098">
    <property type="entry name" value="MetI-like"/>
    <property type="match status" value="1"/>
</dbReference>
<feature type="transmembrane region" description="Helical" evidence="5">
    <location>
        <begin position="521"/>
        <end position="539"/>
    </location>
</feature>
<reference evidence="7 8" key="1">
    <citation type="submission" date="2020-04" db="EMBL/GenBank/DDBJ databases">
        <title>The first description of lens atrophy caused by putative novel Shewanella sp. that is a new emerging pathogen for cultured rainbow trout?</title>
        <authorList>
            <person name="Saticioglu I.B."/>
            <person name="Duman M."/>
            <person name="Altun S."/>
        </authorList>
    </citation>
    <scope>NUCLEOTIDE SEQUENCE [LARGE SCALE GENOMIC DNA]</scope>
    <source>
        <strain evidence="7 8">S-1</strain>
    </source>
</reference>
<comment type="subcellular location">
    <subcellularLocation>
        <location evidence="1 5">Cell membrane</location>
        <topology evidence="1 5">Multi-pass membrane protein</topology>
    </subcellularLocation>
</comment>
<feature type="transmembrane region" description="Helical" evidence="5">
    <location>
        <begin position="603"/>
        <end position="627"/>
    </location>
</feature>
<organism evidence="7 8">
    <name type="scientific">Shewanella oncorhynchi</name>
    <dbReference type="NCBI Taxonomy" id="2726434"/>
    <lineage>
        <taxon>Bacteria</taxon>
        <taxon>Pseudomonadati</taxon>
        <taxon>Pseudomonadota</taxon>
        <taxon>Gammaproteobacteria</taxon>
        <taxon>Alteromonadales</taxon>
        <taxon>Shewanellaceae</taxon>
        <taxon>Shewanella</taxon>
    </lineage>
</organism>
<feature type="transmembrane region" description="Helical" evidence="5">
    <location>
        <begin position="559"/>
        <end position="582"/>
    </location>
</feature>
<keyword evidence="2 5" id="KW-0812">Transmembrane</keyword>
<dbReference type="Pfam" id="PF00528">
    <property type="entry name" value="BPD_transp_1"/>
    <property type="match status" value="1"/>
</dbReference>
<feature type="transmembrane region" description="Helical" evidence="5">
    <location>
        <begin position="647"/>
        <end position="668"/>
    </location>
</feature>
<protein>
    <submittedName>
        <fullName evidence="7">ABC transporter permease subunit</fullName>
    </submittedName>
</protein>
<evidence type="ECO:0000313" key="8">
    <source>
        <dbReference type="Proteomes" id="UP000527352"/>
    </source>
</evidence>
<accession>A0ABX1KMN4</accession>
<comment type="caution">
    <text evidence="7">The sequence shown here is derived from an EMBL/GenBank/DDBJ whole genome shotgun (WGS) entry which is preliminary data.</text>
</comment>
<sequence length="752" mass="83223">MESQVTQPGSASHSMLKGGRSNRRAFKDKAAQISVTIGGTMVFVALLLIFFYLLYVIKPIFDSADVTPVKSVSYQHADVPTLMVGAEEQNEVMYRVSVHGQVDFYTVADGSLLSSFTPTLPAGVTVTSAAVAVPSEQRFALGLSNGQVIVAGLEFGLTYPNNKRLITPKLRYPAGETPITVDETGSAIHKLTFTYSSDKMSFAYQDESGVWRLTRLEGQENMMTEEVEWVSTTSQIQDAPKKVSHELMTPDQRQLMLQTGNKIFVYDIRDTDSLDLLQVIDVERAKAQVNNVALLAGASSLLVSYDTGIVAQYFQVNGEKGRLYQEIRQFDDLPPISSITSEFYRKSFATVSPEGELTLLYTTSHRELFDAKFDLKNPGKMGFTPRSNGIVVEADKKLHIFSVENSHPEVSWSAMWDKVWYEGYPEPQYVWQSTSGSDDFEAKLSLMPLAYGTMKAAFYAMLFAVPLSVAGAIYTAYFMSPKVRGFVKPTIEIMEALPTVILGFLAGLWLAPLIEEHLPGILILLILLPTSILTSAYGWSRLPGKWKQRLPEVYQELMLIPVVCFVGWFSFAVSPIIEVALFDGNTRQFITNELGITFDQRNALVVGIAMGFAVIPTIFSIAEDAIFSVPRHLSNGSLALGATPWQTLTRVVLLTASPGIFSAIMMGLGRAVGETMIVLMATGNTAIMEWSVFEGMRTLAANIAVEMPESAIGSSHYRVLFLAAFVLFIFTFFFNTIAEVVRQRLRERYSSL</sequence>
<evidence type="ECO:0000256" key="1">
    <source>
        <dbReference type="ARBA" id="ARBA00004651"/>
    </source>
</evidence>
<gene>
    <name evidence="7" type="ORF">HGO26_02410</name>
</gene>
<evidence type="ECO:0000259" key="6">
    <source>
        <dbReference type="PROSITE" id="PS50928"/>
    </source>
</evidence>
<feature type="transmembrane region" description="Helical" evidence="5">
    <location>
        <begin position="30"/>
        <end position="55"/>
    </location>
</feature>
<evidence type="ECO:0000256" key="3">
    <source>
        <dbReference type="ARBA" id="ARBA00022989"/>
    </source>
</evidence>